<dbReference type="InterPro" id="IPR050300">
    <property type="entry name" value="GDXG_lipolytic_enzyme"/>
</dbReference>
<evidence type="ECO:0000313" key="3">
    <source>
        <dbReference type="EMBL" id="KAJ5088110.1"/>
    </source>
</evidence>
<keyword evidence="4" id="KW-1185">Reference proteome</keyword>
<evidence type="ECO:0000256" key="1">
    <source>
        <dbReference type="ARBA" id="ARBA00022801"/>
    </source>
</evidence>
<keyword evidence="1" id="KW-0378">Hydrolase</keyword>
<proteinExistence type="predicted"/>
<dbReference type="SUPFAM" id="SSF53474">
    <property type="entry name" value="alpha/beta-Hydrolases"/>
    <property type="match status" value="1"/>
</dbReference>
<dbReference type="PANTHER" id="PTHR48081">
    <property type="entry name" value="AB HYDROLASE SUPERFAMILY PROTEIN C4A8.06C"/>
    <property type="match status" value="1"/>
</dbReference>
<name>A0A9W9K0D0_9EURO</name>
<dbReference type="Pfam" id="PF07859">
    <property type="entry name" value="Abhydrolase_3"/>
    <property type="match status" value="1"/>
</dbReference>
<protein>
    <submittedName>
        <fullName evidence="3">Alpha/beta-hydrolase</fullName>
    </submittedName>
</protein>
<dbReference type="Gene3D" id="3.40.50.1820">
    <property type="entry name" value="alpha/beta hydrolase"/>
    <property type="match status" value="1"/>
</dbReference>
<dbReference type="EMBL" id="JAPQKH010000007">
    <property type="protein sequence ID" value="KAJ5088110.1"/>
    <property type="molecule type" value="Genomic_DNA"/>
</dbReference>
<dbReference type="AlphaFoldDB" id="A0A9W9K0D0"/>
<dbReference type="GO" id="GO:0017000">
    <property type="term" value="P:antibiotic biosynthetic process"/>
    <property type="evidence" value="ECO:0007669"/>
    <property type="project" value="UniProtKB-ARBA"/>
</dbReference>
<dbReference type="PANTHER" id="PTHR48081:SF8">
    <property type="entry name" value="ALPHA_BETA HYDROLASE FOLD-3 DOMAIN-CONTAINING PROTEIN-RELATED"/>
    <property type="match status" value="1"/>
</dbReference>
<dbReference type="InterPro" id="IPR013094">
    <property type="entry name" value="AB_hydrolase_3"/>
</dbReference>
<dbReference type="GO" id="GO:0016787">
    <property type="term" value="F:hydrolase activity"/>
    <property type="evidence" value="ECO:0007669"/>
    <property type="project" value="UniProtKB-KW"/>
</dbReference>
<accession>A0A9W9K0D0</accession>
<dbReference type="GO" id="GO:0072330">
    <property type="term" value="P:monocarboxylic acid biosynthetic process"/>
    <property type="evidence" value="ECO:0007669"/>
    <property type="project" value="UniProtKB-ARBA"/>
</dbReference>
<reference evidence="3" key="2">
    <citation type="journal article" date="2023" name="IMA Fungus">
        <title>Comparative genomic study of the Penicillium genus elucidates a diverse pangenome and 15 lateral gene transfer events.</title>
        <authorList>
            <person name="Petersen C."/>
            <person name="Sorensen T."/>
            <person name="Nielsen M.R."/>
            <person name="Sondergaard T.E."/>
            <person name="Sorensen J.L."/>
            <person name="Fitzpatrick D.A."/>
            <person name="Frisvad J.C."/>
            <person name="Nielsen K.L."/>
        </authorList>
    </citation>
    <scope>NUCLEOTIDE SEQUENCE</scope>
    <source>
        <strain evidence="3">IBT 30069</strain>
    </source>
</reference>
<comment type="caution">
    <text evidence="3">The sequence shown here is derived from an EMBL/GenBank/DDBJ whole genome shotgun (WGS) entry which is preliminary data.</text>
</comment>
<evidence type="ECO:0000313" key="4">
    <source>
        <dbReference type="Proteomes" id="UP001149165"/>
    </source>
</evidence>
<feature type="domain" description="Alpha/beta hydrolase fold-3" evidence="2">
    <location>
        <begin position="128"/>
        <end position="367"/>
    </location>
</feature>
<evidence type="ECO:0000259" key="2">
    <source>
        <dbReference type="Pfam" id="PF07859"/>
    </source>
</evidence>
<dbReference type="InterPro" id="IPR029058">
    <property type="entry name" value="AB_hydrolase_fold"/>
</dbReference>
<dbReference type="OrthoDB" id="5354320at2759"/>
<organism evidence="3 4">
    <name type="scientific">Penicillium angulare</name>
    <dbReference type="NCBI Taxonomy" id="116970"/>
    <lineage>
        <taxon>Eukaryota</taxon>
        <taxon>Fungi</taxon>
        <taxon>Dikarya</taxon>
        <taxon>Ascomycota</taxon>
        <taxon>Pezizomycotina</taxon>
        <taxon>Eurotiomycetes</taxon>
        <taxon>Eurotiomycetidae</taxon>
        <taxon>Eurotiales</taxon>
        <taxon>Aspergillaceae</taxon>
        <taxon>Penicillium</taxon>
    </lineage>
</organism>
<gene>
    <name evidence="3" type="ORF">N7456_011726</name>
</gene>
<reference evidence="3" key="1">
    <citation type="submission" date="2022-11" db="EMBL/GenBank/DDBJ databases">
        <authorList>
            <person name="Petersen C."/>
        </authorList>
    </citation>
    <scope>NUCLEOTIDE SEQUENCE</scope>
    <source>
        <strain evidence="3">IBT 30069</strain>
    </source>
</reference>
<dbReference type="Proteomes" id="UP001149165">
    <property type="component" value="Unassembled WGS sequence"/>
</dbReference>
<sequence>MDQPEYQKKVVLGFRKAWKAAPWIPISQMQAHSFRERPLKGPILVSKVDMPAPNEEEGEALRSQLWGHFQATSEGIEKFDPIAPCVSYKGEWIGVRKDVKDPKTSHPDISEQEKFRQIQQNVDNDKTIFYLCGGAFFRAGPPGAKPLIKQLVEKSGSRAFTFQPRLAPQYTIPSILLDVLAAYFYLVAPPPGAFHEPVEPQKIILVGESGGSLCHLHLLQIFRAMIRSARDQTPTIQFNGQTVPITMPLGCALISPGADLTLCLSSVNRNEWFEWMSEGAPWVQRNYPADEIWPTNPPRGDLHCDNSALCHPLIDPSTETDWSGMPPMWIACGEESYEDGIKFLVKNIHASGVPITFVQYEFMPHVWNVILPQLPQSRDTMTRWGLAIKEIGQGRQRDPSAHFVKLGELETVPMNFEGLLDIPKDEVLKRMRDNRDKIAKYIWTGSKEGLAKL</sequence>